<dbReference type="SMART" id="SM00419">
    <property type="entry name" value="HTH_CRP"/>
    <property type="match status" value="1"/>
</dbReference>
<comment type="caution">
    <text evidence="10">The sequence shown here is derived from an EMBL/GenBank/DDBJ whole genome shotgun (WGS) entry which is preliminary data.</text>
</comment>
<evidence type="ECO:0000313" key="11">
    <source>
        <dbReference type="Proteomes" id="UP000597617"/>
    </source>
</evidence>
<gene>
    <name evidence="10" type="ORF">I2I05_13835</name>
</gene>
<dbReference type="InterPro" id="IPR039420">
    <property type="entry name" value="WalR-like"/>
</dbReference>
<dbReference type="InterPro" id="IPR018335">
    <property type="entry name" value="Tscrpt_reg_HTH_Crp-type_CS"/>
</dbReference>
<dbReference type="InterPro" id="IPR001789">
    <property type="entry name" value="Sig_transdc_resp-reg_receiver"/>
</dbReference>
<dbReference type="InterPro" id="IPR011006">
    <property type="entry name" value="CheY-like_superfamily"/>
</dbReference>
<sequence>MKTILLIEDNDFIRENTAEILEMTGYAVITAHNGKVGVEKALETKPDLVVCDIMMPVLDGYGVLHIFNQNPHLAGVPFIFLTAKTERTDLRRGMELGADDYLTKPFDSSELLSAIASRLARFQNLKSDYDLQAGGLHEFLHDAQKMDNLASLSIDRKPHAVPRKQIIYAEGDEATRLYFVQAGRVKTSKATATGKELITGLHQAGDFFGYKALLEGTEHHDSAVAVEDSVLLYVPADDFTQLLHRNPDVSQQFVRLLAGRVREQENLLLDMAYNSLRKRVADTLLRLHEQQRHLDPADPLIHLSRDDMAALIGTAPESLSRTLSEFRHDGLIELTNKFIRVVQPEQLRRTNW</sequence>
<feature type="domain" description="Response regulatory" evidence="8">
    <location>
        <begin position="3"/>
        <end position="119"/>
    </location>
</feature>
<dbReference type="Pfam" id="PF00027">
    <property type="entry name" value="cNMP_binding"/>
    <property type="match status" value="1"/>
</dbReference>
<dbReference type="RefSeq" id="WP_196282862.1">
    <property type="nucleotide sequence ID" value="NZ_JADQDQ010000006.1"/>
</dbReference>
<evidence type="ECO:0000256" key="4">
    <source>
        <dbReference type="ARBA" id="ARBA00023125"/>
    </source>
</evidence>
<dbReference type="EMBL" id="JADQDQ010000006">
    <property type="protein sequence ID" value="MBF9238482.1"/>
    <property type="molecule type" value="Genomic_DNA"/>
</dbReference>
<keyword evidence="11" id="KW-1185">Reference proteome</keyword>
<dbReference type="Proteomes" id="UP000597617">
    <property type="component" value="Unassembled WGS sequence"/>
</dbReference>
<dbReference type="PANTHER" id="PTHR48111:SF4">
    <property type="entry name" value="DNA-BINDING DUAL TRANSCRIPTIONAL REGULATOR OMPR"/>
    <property type="match status" value="1"/>
</dbReference>
<dbReference type="Gene3D" id="3.40.50.2300">
    <property type="match status" value="1"/>
</dbReference>
<evidence type="ECO:0000256" key="2">
    <source>
        <dbReference type="ARBA" id="ARBA00023012"/>
    </source>
</evidence>
<evidence type="ECO:0000256" key="1">
    <source>
        <dbReference type="ARBA" id="ARBA00022553"/>
    </source>
</evidence>
<evidence type="ECO:0000259" key="7">
    <source>
        <dbReference type="PROSITE" id="PS50042"/>
    </source>
</evidence>
<evidence type="ECO:0000256" key="6">
    <source>
        <dbReference type="PROSITE-ProRule" id="PRU00169"/>
    </source>
</evidence>
<evidence type="ECO:0000256" key="5">
    <source>
        <dbReference type="ARBA" id="ARBA00023163"/>
    </source>
</evidence>
<dbReference type="Pfam" id="PF00072">
    <property type="entry name" value="Response_reg"/>
    <property type="match status" value="1"/>
</dbReference>
<dbReference type="InterPro" id="IPR012318">
    <property type="entry name" value="HTH_CRP"/>
</dbReference>
<evidence type="ECO:0000259" key="9">
    <source>
        <dbReference type="PROSITE" id="PS51063"/>
    </source>
</evidence>
<feature type="domain" description="HTH crp-type" evidence="9">
    <location>
        <begin position="274"/>
        <end position="345"/>
    </location>
</feature>
<keyword evidence="4" id="KW-0238">DNA-binding</keyword>
<dbReference type="SUPFAM" id="SSF46785">
    <property type="entry name" value="Winged helix' DNA-binding domain"/>
    <property type="match status" value="1"/>
</dbReference>
<evidence type="ECO:0000313" key="10">
    <source>
        <dbReference type="EMBL" id="MBF9238482.1"/>
    </source>
</evidence>
<reference evidence="10 11" key="1">
    <citation type="submission" date="2020-11" db="EMBL/GenBank/DDBJ databases">
        <authorList>
            <person name="Kim M.K."/>
        </authorList>
    </citation>
    <scope>NUCLEOTIDE SEQUENCE [LARGE SCALE GENOMIC DNA]</scope>
    <source>
        <strain evidence="10 11">BT683</strain>
    </source>
</reference>
<dbReference type="Gene3D" id="2.60.120.10">
    <property type="entry name" value="Jelly Rolls"/>
    <property type="match status" value="1"/>
</dbReference>
<dbReference type="Pfam" id="PF13545">
    <property type="entry name" value="HTH_Crp_2"/>
    <property type="match status" value="1"/>
</dbReference>
<protein>
    <submittedName>
        <fullName evidence="10">Response regulator</fullName>
    </submittedName>
</protein>
<evidence type="ECO:0000259" key="8">
    <source>
        <dbReference type="PROSITE" id="PS50110"/>
    </source>
</evidence>
<feature type="modified residue" description="4-aspartylphosphate" evidence="6">
    <location>
        <position position="52"/>
    </location>
</feature>
<keyword evidence="3" id="KW-0805">Transcription regulation</keyword>
<dbReference type="InterPro" id="IPR036390">
    <property type="entry name" value="WH_DNA-bd_sf"/>
</dbReference>
<feature type="domain" description="Cyclic nucleotide-binding" evidence="7">
    <location>
        <begin position="136"/>
        <end position="260"/>
    </location>
</feature>
<dbReference type="SMART" id="SM00448">
    <property type="entry name" value="REC"/>
    <property type="match status" value="1"/>
</dbReference>
<dbReference type="SUPFAM" id="SSF51206">
    <property type="entry name" value="cAMP-binding domain-like"/>
    <property type="match status" value="1"/>
</dbReference>
<dbReference type="CDD" id="cd00038">
    <property type="entry name" value="CAP_ED"/>
    <property type="match status" value="1"/>
</dbReference>
<organism evidence="10 11">
    <name type="scientific">Hymenobacter jeongseonensis</name>
    <dbReference type="NCBI Taxonomy" id="2791027"/>
    <lineage>
        <taxon>Bacteria</taxon>
        <taxon>Pseudomonadati</taxon>
        <taxon>Bacteroidota</taxon>
        <taxon>Cytophagia</taxon>
        <taxon>Cytophagales</taxon>
        <taxon>Hymenobacteraceae</taxon>
        <taxon>Hymenobacter</taxon>
    </lineage>
</organism>
<dbReference type="PROSITE" id="PS50110">
    <property type="entry name" value="RESPONSE_REGULATORY"/>
    <property type="match status" value="1"/>
</dbReference>
<dbReference type="Gene3D" id="1.10.10.10">
    <property type="entry name" value="Winged helix-like DNA-binding domain superfamily/Winged helix DNA-binding domain"/>
    <property type="match status" value="1"/>
</dbReference>
<dbReference type="CDD" id="cd17574">
    <property type="entry name" value="REC_OmpR"/>
    <property type="match status" value="1"/>
</dbReference>
<dbReference type="InterPro" id="IPR014710">
    <property type="entry name" value="RmlC-like_jellyroll"/>
</dbReference>
<dbReference type="PROSITE" id="PS50042">
    <property type="entry name" value="CNMP_BINDING_3"/>
    <property type="match status" value="1"/>
</dbReference>
<dbReference type="InterPro" id="IPR018490">
    <property type="entry name" value="cNMP-bd_dom_sf"/>
</dbReference>
<dbReference type="PROSITE" id="PS51063">
    <property type="entry name" value="HTH_CRP_2"/>
    <property type="match status" value="1"/>
</dbReference>
<dbReference type="PANTHER" id="PTHR48111">
    <property type="entry name" value="REGULATOR OF RPOS"/>
    <property type="match status" value="1"/>
</dbReference>
<dbReference type="SMART" id="SM00100">
    <property type="entry name" value="cNMP"/>
    <property type="match status" value="1"/>
</dbReference>
<dbReference type="InterPro" id="IPR000595">
    <property type="entry name" value="cNMP-bd_dom"/>
</dbReference>
<keyword evidence="1 6" id="KW-0597">Phosphoprotein</keyword>
<name>A0ABS0IJZ8_9BACT</name>
<evidence type="ECO:0000256" key="3">
    <source>
        <dbReference type="ARBA" id="ARBA00023015"/>
    </source>
</evidence>
<accession>A0ABS0IJZ8</accession>
<dbReference type="PROSITE" id="PS00042">
    <property type="entry name" value="HTH_CRP_1"/>
    <property type="match status" value="1"/>
</dbReference>
<dbReference type="InterPro" id="IPR036388">
    <property type="entry name" value="WH-like_DNA-bd_sf"/>
</dbReference>
<proteinExistence type="predicted"/>
<dbReference type="SUPFAM" id="SSF52172">
    <property type="entry name" value="CheY-like"/>
    <property type="match status" value="1"/>
</dbReference>
<keyword evidence="5" id="KW-0804">Transcription</keyword>
<keyword evidence="2" id="KW-0902">Two-component regulatory system</keyword>